<dbReference type="SUPFAM" id="SSF53613">
    <property type="entry name" value="Ribokinase-like"/>
    <property type="match status" value="1"/>
</dbReference>
<dbReference type="OrthoDB" id="204058at2759"/>
<evidence type="ECO:0000256" key="3">
    <source>
        <dbReference type="SAM" id="MobiDB-lite"/>
    </source>
</evidence>
<dbReference type="PANTHER" id="PTHR42774:SF3">
    <property type="entry name" value="KETOHEXOKINASE"/>
    <property type="match status" value="1"/>
</dbReference>
<dbReference type="PROSITE" id="PS00584">
    <property type="entry name" value="PFKB_KINASES_2"/>
    <property type="match status" value="1"/>
</dbReference>
<keyword evidence="1" id="KW-0808">Transferase</keyword>
<accession>A0A2S7Y718</accession>
<protein>
    <recommendedName>
        <fullName evidence="4">Carbohydrate kinase PfkB domain-containing protein</fullName>
    </recommendedName>
</protein>
<dbReference type="InterPro" id="IPR029056">
    <property type="entry name" value="Ribokinase-like"/>
</dbReference>
<proteinExistence type="predicted"/>
<dbReference type="InterPro" id="IPR052562">
    <property type="entry name" value="Ketohexokinase-related"/>
</dbReference>
<sequence length="349" mass="38135">MDIVMVGACYLDTILTVPHYPEEDTKLRASNLEIRRGGNCANSLEVLQQLNDVRPADASARGANRDVPDDDPSRPDETAKNRLYLLACLPKQDSPATRQVMQSFGNGTPISFKHCLYRADAAEAASSYIIRSSKTGSRTLVNYNALGEMTVAEFEAVARDFEAEGQSWWHFEGRIPETTLECIRILRRILPGSKISVEVEKPGRQGLRALAAEADVVFYSKVWAEDRGYDSAMDCLTAEPAGQASLSVCPWGAGGAYAMSHLSGDQIHCPVEQQPDEITVVDSVGAGDTFIAGMLYGLTTGGYENTPWDARRCVRFAVDLATLKVQREGFAGLGHDVIQTQKRRPVTTA</sequence>
<feature type="compositionally biased region" description="Basic and acidic residues" evidence="3">
    <location>
        <begin position="63"/>
        <end position="76"/>
    </location>
</feature>
<evidence type="ECO:0000256" key="2">
    <source>
        <dbReference type="ARBA" id="ARBA00022777"/>
    </source>
</evidence>
<dbReference type="InterPro" id="IPR002173">
    <property type="entry name" value="Carboh/pur_kinase_PfkB_CS"/>
</dbReference>
<feature type="region of interest" description="Disordered" evidence="3">
    <location>
        <begin position="55"/>
        <end position="76"/>
    </location>
</feature>
<dbReference type="Gene3D" id="3.40.1190.20">
    <property type="match status" value="1"/>
</dbReference>
<gene>
    <name evidence="5" type="ORF">BB8028_0003g04980</name>
</gene>
<name>A0A2S7Y718_BEABA</name>
<organism evidence="5 6">
    <name type="scientific">Beauveria bassiana</name>
    <name type="common">White muscardine disease fungus</name>
    <name type="synonym">Tritirachium shiotae</name>
    <dbReference type="NCBI Taxonomy" id="176275"/>
    <lineage>
        <taxon>Eukaryota</taxon>
        <taxon>Fungi</taxon>
        <taxon>Dikarya</taxon>
        <taxon>Ascomycota</taxon>
        <taxon>Pezizomycotina</taxon>
        <taxon>Sordariomycetes</taxon>
        <taxon>Hypocreomycetidae</taxon>
        <taxon>Hypocreales</taxon>
        <taxon>Cordycipitaceae</taxon>
        <taxon>Beauveria</taxon>
    </lineage>
</organism>
<evidence type="ECO:0000259" key="4">
    <source>
        <dbReference type="Pfam" id="PF00294"/>
    </source>
</evidence>
<dbReference type="EMBL" id="JRHA01000003">
    <property type="protein sequence ID" value="PQK11877.1"/>
    <property type="molecule type" value="Genomic_DNA"/>
</dbReference>
<evidence type="ECO:0000313" key="6">
    <source>
        <dbReference type="Proteomes" id="UP000237441"/>
    </source>
</evidence>
<dbReference type="InterPro" id="IPR011611">
    <property type="entry name" value="PfkB_dom"/>
</dbReference>
<dbReference type="AlphaFoldDB" id="A0A2S7Y718"/>
<feature type="domain" description="Carbohydrate kinase PfkB" evidence="4">
    <location>
        <begin position="245"/>
        <end position="329"/>
    </location>
</feature>
<evidence type="ECO:0000256" key="1">
    <source>
        <dbReference type="ARBA" id="ARBA00022679"/>
    </source>
</evidence>
<reference evidence="5 6" key="1">
    <citation type="submission" date="2016-07" db="EMBL/GenBank/DDBJ databases">
        <title>Comparative genomics of the entomopathogenic fungus Beauveria bassiana.</title>
        <authorList>
            <person name="Valero Jimenez C.A."/>
            <person name="Zwaan B.J."/>
            <person name="Van Kan J.A."/>
            <person name="Takken W."/>
            <person name="Debets A.J."/>
            <person name="Schoustra S.E."/>
            <person name="Koenraadt C.J."/>
        </authorList>
    </citation>
    <scope>NUCLEOTIDE SEQUENCE [LARGE SCALE GENOMIC DNA]</scope>
    <source>
        <strain evidence="5 6">ARSEF 8028</strain>
    </source>
</reference>
<comment type="caution">
    <text evidence="5">The sequence shown here is derived from an EMBL/GenBank/DDBJ whole genome shotgun (WGS) entry which is preliminary data.</text>
</comment>
<dbReference type="PANTHER" id="PTHR42774">
    <property type="entry name" value="PHOSPHOTRANSFERASE SYSTEM TRANSPORT PROTEIN"/>
    <property type="match status" value="1"/>
</dbReference>
<keyword evidence="2" id="KW-0418">Kinase</keyword>
<dbReference type="GO" id="GO:0016301">
    <property type="term" value="F:kinase activity"/>
    <property type="evidence" value="ECO:0007669"/>
    <property type="project" value="UniProtKB-KW"/>
</dbReference>
<dbReference type="Pfam" id="PF00294">
    <property type="entry name" value="PfkB"/>
    <property type="match status" value="1"/>
</dbReference>
<evidence type="ECO:0000313" key="5">
    <source>
        <dbReference type="EMBL" id="PQK11877.1"/>
    </source>
</evidence>
<dbReference type="Proteomes" id="UP000237441">
    <property type="component" value="Unassembled WGS sequence"/>
</dbReference>